<dbReference type="InterPro" id="IPR036812">
    <property type="entry name" value="NAD(P)_OxRdtase_dom_sf"/>
</dbReference>
<feature type="region of interest" description="Disordered" evidence="2">
    <location>
        <begin position="301"/>
        <end position="330"/>
    </location>
</feature>
<dbReference type="AlphaFoldDB" id="A0A164BJX9"/>
<keyword evidence="1" id="KW-0560">Oxidoreductase</keyword>
<organism evidence="4 5">
    <name type="scientific">Aeribacillus pallidus</name>
    <dbReference type="NCBI Taxonomy" id="33936"/>
    <lineage>
        <taxon>Bacteria</taxon>
        <taxon>Bacillati</taxon>
        <taxon>Bacillota</taxon>
        <taxon>Bacilli</taxon>
        <taxon>Bacillales</taxon>
        <taxon>Bacillaceae</taxon>
        <taxon>Aeribacillus</taxon>
    </lineage>
</organism>
<keyword evidence="5" id="KW-1185">Reference proteome</keyword>
<dbReference type="FunFam" id="3.20.20.100:FF:000004">
    <property type="entry name" value="Oxidoreductase, aldo/keto reductase"/>
    <property type="match status" value="1"/>
</dbReference>
<sequence>MEFRTVGRTGIHVSNLCFGTMSFGGIADEETSIMMYKQCREAGINFFDTANVYNDGRAEEILGKCIAGHRDEIVLTSKAGLPTGKDLNSGGLSRRNLFLSVEQSLKRLGTDRIEFYFVHLFDEYTDIEEVVRALDDLQKQGKILFPAVSNWAAWQIAKALGISERKQLARFELIQPMYNLVKRQAEVEIFPLAQSEQLGAITYSPLGGGLLTGKYNSTNKPEQGRLVEQKNYEKRYSHQYYFTVAHQFTELAKQFGYHPASLAVSWVLHHPAVTAPIIGARNPEQLALSIAGAEIPLTASEREQISALSDEPPLPTDHSPDEDLFSKYRK</sequence>
<evidence type="ECO:0000256" key="2">
    <source>
        <dbReference type="SAM" id="MobiDB-lite"/>
    </source>
</evidence>
<accession>A0A165Z5H3</accession>
<dbReference type="InterPro" id="IPR050523">
    <property type="entry name" value="AKR_Detox_Biosynth"/>
</dbReference>
<proteinExistence type="predicted"/>
<dbReference type="Gene3D" id="3.20.20.100">
    <property type="entry name" value="NADP-dependent oxidoreductase domain"/>
    <property type="match status" value="1"/>
</dbReference>
<dbReference type="EMBL" id="LWBR01000005">
    <property type="protein sequence ID" value="KZN97868.1"/>
    <property type="molecule type" value="Genomic_DNA"/>
</dbReference>
<dbReference type="Pfam" id="PF00248">
    <property type="entry name" value="Aldo_ket_red"/>
    <property type="match status" value="1"/>
</dbReference>
<name>A0A164BJX9_9BACI</name>
<protein>
    <submittedName>
        <fullName evidence="4">Aldo/keto reductase</fullName>
    </submittedName>
</protein>
<dbReference type="GO" id="GO:0016491">
    <property type="term" value="F:oxidoreductase activity"/>
    <property type="evidence" value="ECO:0007669"/>
    <property type="project" value="UniProtKB-KW"/>
</dbReference>
<dbReference type="SUPFAM" id="SSF51430">
    <property type="entry name" value="NAD(P)-linked oxidoreductase"/>
    <property type="match status" value="1"/>
</dbReference>
<dbReference type="CDD" id="cd19087">
    <property type="entry name" value="AKR_AKR12A1_B1_C1"/>
    <property type="match status" value="1"/>
</dbReference>
<dbReference type="InterPro" id="IPR023210">
    <property type="entry name" value="NADP_OxRdtase_dom"/>
</dbReference>
<dbReference type="GeneID" id="301124635"/>
<dbReference type="STRING" id="33936.AZI98_01635"/>
<dbReference type="GO" id="GO:0005829">
    <property type="term" value="C:cytosol"/>
    <property type="evidence" value="ECO:0007669"/>
    <property type="project" value="UniProtKB-ARBA"/>
</dbReference>
<feature type="domain" description="NADP-dependent oxidoreductase" evidence="3">
    <location>
        <begin position="16"/>
        <end position="308"/>
    </location>
</feature>
<dbReference type="OrthoDB" id="9773828at2"/>
<dbReference type="RefSeq" id="WP_063386547.1">
    <property type="nucleotide sequence ID" value="NZ_LVHY01000020.1"/>
</dbReference>
<dbReference type="PANTHER" id="PTHR43364">
    <property type="entry name" value="NADH-SPECIFIC METHYLGLYOXAL REDUCTASE-RELATED"/>
    <property type="match status" value="1"/>
</dbReference>
<evidence type="ECO:0000259" key="3">
    <source>
        <dbReference type="Pfam" id="PF00248"/>
    </source>
</evidence>
<dbReference type="Proteomes" id="UP000076476">
    <property type="component" value="Unassembled WGS sequence"/>
</dbReference>
<comment type="caution">
    <text evidence="4">The sequence shown here is derived from an EMBL/GenBank/DDBJ whole genome shotgun (WGS) entry which is preliminary data.</text>
</comment>
<evidence type="ECO:0000313" key="4">
    <source>
        <dbReference type="EMBL" id="KZN97868.1"/>
    </source>
</evidence>
<gene>
    <name evidence="4" type="ORF">AZI98_01635</name>
</gene>
<feature type="compositionally biased region" description="Basic and acidic residues" evidence="2">
    <location>
        <begin position="318"/>
        <end position="330"/>
    </location>
</feature>
<evidence type="ECO:0000256" key="1">
    <source>
        <dbReference type="ARBA" id="ARBA00023002"/>
    </source>
</evidence>
<evidence type="ECO:0000313" key="5">
    <source>
        <dbReference type="Proteomes" id="UP000076476"/>
    </source>
</evidence>
<dbReference type="PANTHER" id="PTHR43364:SF4">
    <property type="entry name" value="NAD(P)-LINKED OXIDOREDUCTASE SUPERFAMILY PROTEIN"/>
    <property type="match status" value="1"/>
</dbReference>
<accession>A0A164BJX9</accession>
<reference evidence="4 5" key="1">
    <citation type="submission" date="2016-04" db="EMBL/GenBank/DDBJ databases">
        <title>Draft genome sequence of Aeribacillus pallidus 8m3 from petroleum reservoir.</title>
        <authorList>
            <person name="Poltaraus A.B."/>
            <person name="Nazina T.N."/>
            <person name="Tourova T.P."/>
            <person name="Malakho S.M."/>
            <person name="Korshunova A.V."/>
            <person name="Sokolova D.S."/>
        </authorList>
    </citation>
    <scope>NUCLEOTIDE SEQUENCE [LARGE SCALE GENOMIC DNA]</scope>
    <source>
        <strain evidence="4 5">8m3</strain>
    </source>
</reference>